<accession>A0A8D8VYK2</accession>
<dbReference type="EMBL" id="HBUF01262563">
    <property type="protein sequence ID" value="CAG6683322.1"/>
    <property type="molecule type" value="Transcribed_RNA"/>
</dbReference>
<comment type="subcellular location">
    <subcellularLocation>
        <location evidence="1">Mitochondrion outer membrane</location>
        <topology evidence="1">Multi-pass membrane protein</topology>
    </subcellularLocation>
</comment>
<evidence type="ECO:0000256" key="9">
    <source>
        <dbReference type="ARBA" id="ARBA00023136"/>
    </source>
</evidence>
<keyword evidence="6" id="KW-1000">Mitochondrion outer membrane</keyword>
<dbReference type="InterPro" id="IPR037930">
    <property type="entry name" value="Tom40"/>
</dbReference>
<evidence type="ECO:0000256" key="7">
    <source>
        <dbReference type="ARBA" id="ARBA00022927"/>
    </source>
</evidence>
<dbReference type="GO" id="GO:0005741">
    <property type="term" value="C:mitochondrial outer membrane"/>
    <property type="evidence" value="ECO:0007669"/>
    <property type="project" value="UniProtKB-SubCell"/>
</dbReference>
<dbReference type="EMBL" id="HBUF01342904">
    <property type="protein sequence ID" value="CAG6706010.1"/>
    <property type="molecule type" value="Transcribed_RNA"/>
</dbReference>
<evidence type="ECO:0000256" key="2">
    <source>
        <dbReference type="ARBA" id="ARBA00010510"/>
    </source>
</evidence>
<sequence length="326" mass="35281">MGNLVSSVKASALEVPAPFPLDDLQIKNAREEEEVPNPGSLEDLHKKTKDVLPNTFDGARIVLSKPLSQQFQVVHTMTLLPSMSYPSGYRFNATYVDVDMKNPQEPNSILTGDIDPSGNMNATMIHQFGPRWKGKFQAQMSQTSNMSGGQGIMEYKGNRFTSSLTGVNIDVVNNSGIMVAQHLHAITPSIALGCEMARQYGNNVPGGSMTFVSLAGRYSTQDYTFSALAGLASLNLCYYQKASDELQFGIELDSKIMKMSETTCTIAYQADIPKADVSVKAAVDSSWTVSTVIEKKLQPLPVTLSLSGSLNHSSSKFQLGCGFVVG</sequence>
<keyword evidence="4" id="KW-1134">Transmembrane beta strand</keyword>
<dbReference type="EMBL" id="HBUF01102309">
    <property type="protein sequence ID" value="CAG6638360.1"/>
    <property type="molecule type" value="Transcribed_RNA"/>
</dbReference>
<name>A0A8D8VYK2_9HEMI</name>
<dbReference type="EMBL" id="HBUF01342905">
    <property type="protein sequence ID" value="CAG6706011.1"/>
    <property type="molecule type" value="Transcribed_RNA"/>
</dbReference>
<comment type="similarity">
    <text evidence="2">Belongs to the Tom40 family.</text>
</comment>
<keyword evidence="3" id="KW-0813">Transport</keyword>
<dbReference type="EMBL" id="HBUF01102307">
    <property type="protein sequence ID" value="CAG6638356.1"/>
    <property type="molecule type" value="Transcribed_RNA"/>
</dbReference>
<evidence type="ECO:0000313" key="10">
    <source>
        <dbReference type="EMBL" id="CAG6638360.1"/>
    </source>
</evidence>
<dbReference type="GO" id="GO:0008320">
    <property type="term" value="F:protein transmembrane transporter activity"/>
    <property type="evidence" value="ECO:0007669"/>
    <property type="project" value="InterPro"/>
</dbReference>
<organism evidence="10">
    <name type="scientific">Cacopsylla melanoneura</name>
    <dbReference type="NCBI Taxonomy" id="428564"/>
    <lineage>
        <taxon>Eukaryota</taxon>
        <taxon>Metazoa</taxon>
        <taxon>Ecdysozoa</taxon>
        <taxon>Arthropoda</taxon>
        <taxon>Hexapoda</taxon>
        <taxon>Insecta</taxon>
        <taxon>Pterygota</taxon>
        <taxon>Neoptera</taxon>
        <taxon>Paraneoptera</taxon>
        <taxon>Hemiptera</taxon>
        <taxon>Sternorrhyncha</taxon>
        <taxon>Psylloidea</taxon>
        <taxon>Psyllidae</taxon>
        <taxon>Psyllinae</taxon>
        <taxon>Cacopsylla</taxon>
    </lineage>
</organism>
<proteinExistence type="inferred from homology"/>
<dbReference type="Pfam" id="PF01459">
    <property type="entry name" value="Porin_3"/>
    <property type="match status" value="1"/>
</dbReference>
<dbReference type="InterPro" id="IPR027246">
    <property type="entry name" value="Porin_Euk/Tom40"/>
</dbReference>
<dbReference type="EMBL" id="HBUF01603711">
    <property type="protein sequence ID" value="CAG6776928.1"/>
    <property type="molecule type" value="Transcribed_RNA"/>
</dbReference>
<dbReference type="EMBL" id="HBUF01342906">
    <property type="protein sequence ID" value="CAG6706012.1"/>
    <property type="molecule type" value="Transcribed_RNA"/>
</dbReference>
<keyword evidence="7" id="KW-0653">Protein transport</keyword>
<keyword evidence="8" id="KW-0496">Mitochondrion</keyword>
<dbReference type="InterPro" id="IPR023614">
    <property type="entry name" value="Porin_dom_sf"/>
</dbReference>
<dbReference type="EMBL" id="HBUF01262564">
    <property type="protein sequence ID" value="CAG6683323.1"/>
    <property type="molecule type" value="Transcribed_RNA"/>
</dbReference>
<keyword evidence="9" id="KW-0472">Membrane</keyword>
<dbReference type="EMBL" id="HBUF01102308">
    <property type="protein sequence ID" value="CAG6638358.1"/>
    <property type="molecule type" value="Transcribed_RNA"/>
</dbReference>
<keyword evidence="5" id="KW-0812">Transmembrane</keyword>
<dbReference type="EMBL" id="HBUF01603712">
    <property type="protein sequence ID" value="CAG6776929.1"/>
    <property type="molecule type" value="Transcribed_RNA"/>
</dbReference>
<dbReference type="CDD" id="cd07305">
    <property type="entry name" value="Porin3_Tom40"/>
    <property type="match status" value="1"/>
</dbReference>
<dbReference type="GO" id="GO:0030150">
    <property type="term" value="P:protein import into mitochondrial matrix"/>
    <property type="evidence" value="ECO:0007669"/>
    <property type="project" value="InterPro"/>
</dbReference>
<evidence type="ECO:0000256" key="8">
    <source>
        <dbReference type="ARBA" id="ARBA00023128"/>
    </source>
</evidence>
<evidence type="ECO:0000256" key="6">
    <source>
        <dbReference type="ARBA" id="ARBA00022787"/>
    </source>
</evidence>
<evidence type="ECO:0000256" key="4">
    <source>
        <dbReference type="ARBA" id="ARBA00022452"/>
    </source>
</evidence>
<dbReference type="Gene3D" id="2.40.160.10">
    <property type="entry name" value="Porin"/>
    <property type="match status" value="1"/>
</dbReference>
<keyword evidence="10" id="KW-0675">Receptor</keyword>
<reference evidence="10" key="1">
    <citation type="submission" date="2021-05" db="EMBL/GenBank/DDBJ databases">
        <authorList>
            <person name="Alioto T."/>
            <person name="Alioto T."/>
            <person name="Gomez Garrido J."/>
        </authorList>
    </citation>
    <scope>NUCLEOTIDE SEQUENCE</scope>
</reference>
<dbReference type="EMBL" id="HBUF01342907">
    <property type="protein sequence ID" value="CAG6706013.1"/>
    <property type="molecule type" value="Transcribed_RNA"/>
</dbReference>
<protein>
    <submittedName>
        <fullName evidence="10">Mitochondrial import receptor subunit TOM40 homolog 1</fullName>
    </submittedName>
</protein>
<dbReference type="EMBL" id="HBUF01102306">
    <property type="protein sequence ID" value="CAG6638354.1"/>
    <property type="molecule type" value="Transcribed_RNA"/>
</dbReference>
<evidence type="ECO:0000256" key="5">
    <source>
        <dbReference type="ARBA" id="ARBA00022692"/>
    </source>
</evidence>
<dbReference type="PANTHER" id="PTHR10802">
    <property type="entry name" value="MITOCHONDRIAL IMPORT RECEPTOR SUBUNIT TOM40"/>
    <property type="match status" value="1"/>
</dbReference>
<evidence type="ECO:0000256" key="1">
    <source>
        <dbReference type="ARBA" id="ARBA00004374"/>
    </source>
</evidence>
<dbReference type="EMBL" id="HBUF01102310">
    <property type="protein sequence ID" value="CAG6638362.1"/>
    <property type="molecule type" value="Transcribed_RNA"/>
</dbReference>
<dbReference type="AlphaFoldDB" id="A0A8D8VYK2"/>
<evidence type="ECO:0000256" key="3">
    <source>
        <dbReference type="ARBA" id="ARBA00022448"/>
    </source>
</evidence>